<feature type="chain" id="PRO_5007286585" description="Secreted protein" evidence="2">
    <location>
        <begin position="25"/>
        <end position="103"/>
    </location>
</feature>
<reference evidence="3" key="1">
    <citation type="journal article" date="2016" name="Ticks Tick Borne Dis.">
        <title>De novo assembly and annotation of the salivary gland transcriptome of Rhipicephalus appendiculatus male and female ticks during blood feeding.</title>
        <authorList>
            <person name="de Castro M.H."/>
            <person name="de Klerk D."/>
            <person name="Pienaar R."/>
            <person name="Latif A.A."/>
            <person name="Rees D.J."/>
            <person name="Mans B.J."/>
        </authorList>
    </citation>
    <scope>NUCLEOTIDE SEQUENCE</scope>
    <source>
        <tissue evidence="3">Salivary glands</tissue>
    </source>
</reference>
<evidence type="ECO:0000313" key="3">
    <source>
        <dbReference type="EMBL" id="JAP84952.1"/>
    </source>
</evidence>
<feature type="region of interest" description="Disordered" evidence="1">
    <location>
        <begin position="52"/>
        <end position="103"/>
    </location>
</feature>
<accession>A0A131Z2C7</accession>
<proteinExistence type="predicted"/>
<keyword evidence="2" id="KW-0732">Signal</keyword>
<protein>
    <recommendedName>
        <fullName evidence="4">Secreted protein</fullName>
    </recommendedName>
</protein>
<sequence>MAYSWGASIAVFAAVLSFPSPTKLDPCSGNEVGFSMLASALRPPLQRQIAITNDSSVYKHGYGNSQAHHRRTRRKHPNRGKRRHVRNRSHSPPNGPGAKNLRF</sequence>
<evidence type="ECO:0008006" key="4">
    <source>
        <dbReference type="Google" id="ProtNLM"/>
    </source>
</evidence>
<organism evidence="3">
    <name type="scientific">Rhipicephalus appendiculatus</name>
    <name type="common">Brown ear tick</name>
    <dbReference type="NCBI Taxonomy" id="34631"/>
    <lineage>
        <taxon>Eukaryota</taxon>
        <taxon>Metazoa</taxon>
        <taxon>Ecdysozoa</taxon>
        <taxon>Arthropoda</taxon>
        <taxon>Chelicerata</taxon>
        <taxon>Arachnida</taxon>
        <taxon>Acari</taxon>
        <taxon>Parasitiformes</taxon>
        <taxon>Ixodida</taxon>
        <taxon>Ixodoidea</taxon>
        <taxon>Ixodidae</taxon>
        <taxon>Rhipicephalinae</taxon>
        <taxon>Rhipicephalus</taxon>
        <taxon>Rhipicephalus</taxon>
    </lineage>
</organism>
<feature type="signal peptide" evidence="2">
    <location>
        <begin position="1"/>
        <end position="24"/>
    </location>
</feature>
<dbReference type="AlphaFoldDB" id="A0A131Z2C7"/>
<feature type="compositionally biased region" description="Basic residues" evidence="1">
    <location>
        <begin position="67"/>
        <end position="89"/>
    </location>
</feature>
<dbReference type="EMBL" id="GEDV01003605">
    <property type="protein sequence ID" value="JAP84952.1"/>
    <property type="molecule type" value="Transcribed_RNA"/>
</dbReference>
<evidence type="ECO:0000256" key="2">
    <source>
        <dbReference type="SAM" id="SignalP"/>
    </source>
</evidence>
<name>A0A131Z2C7_RHIAP</name>
<evidence type="ECO:0000256" key="1">
    <source>
        <dbReference type="SAM" id="MobiDB-lite"/>
    </source>
</evidence>